<dbReference type="OrthoDB" id="120976at2759"/>
<accession>A0A1R2BKB7</accession>
<dbReference type="SUPFAM" id="SSF52047">
    <property type="entry name" value="RNI-like"/>
    <property type="match status" value="1"/>
</dbReference>
<protein>
    <submittedName>
        <fullName evidence="1">Uncharacterized protein</fullName>
    </submittedName>
</protein>
<name>A0A1R2BKB7_9CILI</name>
<reference evidence="1 2" key="1">
    <citation type="submission" date="2016-11" db="EMBL/GenBank/DDBJ databases">
        <title>The macronuclear genome of Stentor coeruleus: a giant cell with tiny introns.</title>
        <authorList>
            <person name="Slabodnick M."/>
            <person name="Ruby J.G."/>
            <person name="Reiff S.B."/>
            <person name="Swart E.C."/>
            <person name="Gosai S."/>
            <person name="Prabakaran S."/>
            <person name="Witkowska E."/>
            <person name="Larue G.E."/>
            <person name="Fisher S."/>
            <person name="Freeman R.M."/>
            <person name="Gunawardena J."/>
            <person name="Chu W."/>
            <person name="Stover N.A."/>
            <person name="Gregory B.D."/>
            <person name="Nowacki M."/>
            <person name="Derisi J."/>
            <person name="Roy S.W."/>
            <person name="Marshall W.F."/>
            <person name="Sood P."/>
        </authorList>
    </citation>
    <scope>NUCLEOTIDE SEQUENCE [LARGE SCALE GENOMIC DNA]</scope>
    <source>
        <strain evidence="1">WM001</strain>
    </source>
</reference>
<dbReference type="EMBL" id="MPUH01000588">
    <property type="protein sequence ID" value="OMJ77198.1"/>
    <property type="molecule type" value="Genomic_DNA"/>
</dbReference>
<comment type="caution">
    <text evidence="1">The sequence shown here is derived from an EMBL/GenBank/DDBJ whole genome shotgun (WGS) entry which is preliminary data.</text>
</comment>
<proteinExistence type="predicted"/>
<organism evidence="1 2">
    <name type="scientific">Stentor coeruleus</name>
    <dbReference type="NCBI Taxonomy" id="5963"/>
    <lineage>
        <taxon>Eukaryota</taxon>
        <taxon>Sar</taxon>
        <taxon>Alveolata</taxon>
        <taxon>Ciliophora</taxon>
        <taxon>Postciliodesmatophora</taxon>
        <taxon>Heterotrichea</taxon>
        <taxon>Heterotrichida</taxon>
        <taxon>Stentoridae</taxon>
        <taxon>Stentor</taxon>
    </lineage>
</organism>
<dbReference type="Proteomes" id="UP000187209">
    <property type="component" value="Unassembled WGS sequence"/>
</dbReference>
<keyword evidence="2" id="KW-1185">Reference proteome</keyword>
<evidence type="ECO:0000313" key="2">
    <source>
        <dbReference type="Proteomes" id="UP000187209"/>
    </source>
</evidence>
<dbReference type="AlphaFoldDB" id="A0A1R2BKB7"/>
<evidence type="ECO:0000313" key="1">
    <source>
        <dbReference type="EMBL" id="OMJ77198.1"/>
    </source>
</evidence>
<dbReference type="Gene3D" id="3.80.10.10">
    <property type="entry name" value="Ribonuclease Inhibitor"/>
    <property type="match status" value="1"/>
</dbReference>
<gene>
    <name evidence="1" type="ORF">SteCoe_23273</name>
</gene>
<dbReference type="InterPro" id="IPR032675">
    <property type="entry name" value="LRR_dom_sf"/>
</dbReference>
<sequence length="268" mass="30811">MESEGIPSLQKICYEVLAQYAGYIEEIDVMTSFEVKEICLRSNAFGLANLESLFTENLQVDVEDMWRVLYEQRKAQDPKKIPDLVSKIYGEGFYKQAVLAGVLKEMLASDEMDDEDLERLLTFSKNLKILEVNKITRTSWDWILSRFTNLIHLSMENSKLGPDSGLMIRDTINRCACLQTLNVNNVILKDQGALMIAQVLPNSKICELYMSFNDLTYTSIEVICNIIIQHSYLVIVYLNKNLNPREVKKGQILCNRVRNVRNIKLNIV</sequence>